<keyword evidence="1" id="KW-1133">Transmembrane helix</keyword>
<keyword evidence="1" id="KW-0812">Transmembrane</keyword>
<keyword evidence="1" id="KW-0472">Membrane</keyword>
<dbReference type="AlphaFoldDB" id="A0A3P7XD82"/>
<sequence>MEIVVLTFTLPFVIELVNFNWVTNWAAFLRLSSRRRSSLAVGTVT</sequence>
<proteinExistence type="predicted"/>
<name>A0A3P7XD82_9TREM</name>
<accession>A0A3P7XD82</accession>
<evidence type="ECO:0000256" key="1">
    <source>
        <dbReference type="SAM" id="Phobius"/>
    </source>
</evidence>
<evidence type="ECO:0000313" key="2">
    <source>
        <dbReference type="EMBL" id="VDO72171.1"/>
    </source>
</evidence>
<dbReference type="EMBL" id="UZAI01002502">
    <property type="protein sequence ID" value="VDO72171.1"/>
    <property type="molecule type" value="Genomic_DNA"/>
</dbReference>
<gene>
    <name evidence="2" type="ORF">SMRZ_LOCUS6631</name>
</gene>
<reference evidence="2 3" key="1">
    <citation type="submission" date="2018-11" db="EMBL/GenBank/DDBJ databases">
        <authorList>
            <consortium name="Pathogen Informatics"/>
        </authorList>
    </citation>
    <scope>NUCLEOTIDE SEQUENCE [LARGE SCALE GENOMIC DNA]</scope>
    <source>
        <strain evidence="2 3">Zambia</strain>
    </source>
</reference>
<feature type="transmembrane region" description="Helical" evidence="1">
    <location>
        <begin position="6"/>
        <end position="29"/>
    </location>
</feature>
<keyword evidence="3" id="KW-1185">Reference proteome</keyword>
<protein>
    <submittedName>
        <fullName evidence="2">Uncharacterized protein</fullName>
    </submittedName>
</protein>
<organism evidence="2 3">
    <name type="scientific">Schistosoma margrebowiei</name>
    <dbReference type="NCBI Taxonomy" id="48269"/>
    <lineage>
        <taxon>Eukaryota</taxon>
        <taxon>Metazoa</taxon>
        <taxon>Spiralia</taxon>
        <taxon>Lophotrochozoa</taxon>
        <taxon>Platyhelminthes</taxon>
        <taxon>Trematoda</taxon>
        <taxon>Digenea</taxon>
        <taxon>Strigeidida</taxon>
        <taxon>Schistosomatoidea</taxon>
        <taxon>Schistosomatidae</taxon>
        <taxon>Schistosoma</taxon>
    </lineage>
</organism>
<evidence type="ECO:0000313" key="3">
    <source>
        <dbReference type="Proteomes" id="UP000277204"/>
    </source>
</evidence>
<dbReference type="Proteomes" id="UP000277204">
    <property type="component" value="Unassembled WGS sequence"/>
</dbReference>